<evidence type="ECO:0000256" key="3">
    <source>
        <dbReference type="ARBA" id="ARBA00022763"/>
    </source>
</evidence>
<name>A0A1V9YWE4_9STRA</name>
<comment type="similarity">
    <text evidence="2 6">Belongs to the CSM3 family.</text>
</comment>
<feature type="compositionally biased region" description="Acidic residues" evidence="7">
    <location>
        <begin position="360"/>
        <end position="370"/>
    </location>
</feature>
<evidence type="ECO:0000313" key="10">
    <source>
        <dbReference type="Proteomes" id="UP000243217"/>
    </source>
</evidence>
<feature type="region of interest" description="Disordered" evidence="7">
    <location>
        <begin position="244"/>
        <end position="392"/>
    </location>
</feature>
<feature type="compositionally biased region" description="Acidic residues" evidence="7">
    <location>
        <begin position="307"/>
        <end position="327"/>
    </location>
</feature>
<dbReference type="STRING" id="74557.A0A1V9YWE4"/>
<feature type="compositionally biased region" description="Acidic residues" evidence="7">
    <location>
        <begin position="28"/>
        <end position="47"/>
    </location>
</feature>
<evidence type="ECO:0000256" key="1">
    <source>
        <dbReference type="ARBA" id="ARBA00004123"/>
    </source>
</evidence>
<dbReference type="GO" id="GO:0000076">
    <property type="term" value="P:DNA replication checkpoint signaling"/>
    <property type="evidence" value="ECO:0007669"/>
    <property type="project" value="UniProtKB-UniRule"/>
</dbReference>
<feature type="region of interest" description="Disordered" evidence="7">
    <location>
        <begin position="191"/>
        <end position="217"/>
    </location>
</feature>
<dbReference type="GO" id="GO:0006974">
    <property type="term" value="P:DNA damage response"/>
    <property type="evidence" value="ECO:0007669"/>
    <property type="project" value="UniProtKB-KW"/>
</dbReference>
<feature type="compositionally biased region" description="Polar residues" evidence="7">
    <location>
        <begin position="191"/>
        <end position="204"/>
    </location>
</feature>
<keyword evidence="5 6" id="KW-0131">Cell cycle</keyword>
<comment type="caution">
    <text evidence="9">The sequence shown here is derived from an EMBL/GenBank/DDBJ whole genome shotgun (WGS) entry which is preliminary data.</text>
</comment>
<sequence>MASWEDGDRILSRNTPVDIASRKRPADEALEDNGEEDGAPVETEENKEEAVVKPKKKRNVFSDQHLLSNEGFRKVYETFPKHFTQPVPAGMEAMALRDLMTCYKEWAFDLYPKLAFEDFVERTEVLAKKAAVGELLQELRATEAKRDEPEPDFTSIIGNPPSTRINTDTDPTEQEMQDILEYEAMIASMRQESASTTTNHSVQPQEAAKEADLSDGEAEFDYQPAKLAYPNKTQEPKAIDESAMGNVEEANMNKAIDEPALEIHEETSKNNDIDEPAMEEETSKDDEASTEPVENEASKPFSPIEATQEEEEELDLPSDNEAQDVMEYEARTSLLRDMVEKPSGRLPRASEALNEAATLLEEESDSDSDIEFPSTRFGSMSQATQPDDLITK</sequence>
<feature type="compositionally biased region" description="Polar residues" evidence="7">
    <location>
        <begin position="376"/>
        <end position="385"/>
    </location>
</feature>
<dbReference type="Proteomes" id="UP000243217">
    <property type="component" value="Unassembled WGS sequence"/>
</dbReference>
<feature type="compositionally biased region" description="Basic and acidic residues" evidence="7">
    <location>
        <begin position="1"/>
        <end position="11"/>
    </location>
</feature>
<feature type="compositionally biased region" description="Basic and acidic residues" evidence="7">
    <location>
        <begin position="255"/>
        <end position="272"/>
    </location>
</feature>
<dbReference type="AlphaFoldDB" id="A0A1V9YWE4"/>
<dbReference type="InterPro" id="IPR040038">
    <property type="entry name" value="TIPIN/Csm3/Swi3"/>
</dbReference>
<keyword evidence="4 6" id="KW-0539">Nucleus</keyword>
<keyword evidence="3 6" id="KW-0227">DNA damage</keyword>
<organism evidence="9 10">
    <name type="scientific">Thraustotheca clavata</name>
    <dbReference type="NCBI Taxonomy" id="74557"/>
    <lineage>
        <taxon>Eukaryota</taxon>
        <taxon>Sar</taxon>
        <taxon>Stramenopiles</taxon>
        <taxon>Oomycota</taxon>
        <taxon>Saprolegniomycetes</taxon>
        <taxon>Saprolegniales</taxon>
        <taxon>Achlyaceae</taxon>
        <taxon>Thraustotheca</taxon>
    </lineage>
</organism>
<feature type="domain" description="Chromosome segregation in meiosis protein 3" evidence="8">
    <location>
        <begin position="62"/>
        <end position="143"/>
    </location>
</feature>
<feature type="region of interest" description="Disordered" evidence="7">
    <location>
        <begin position="144"/>
        <end position="170"/>
    </location>
</feature>
<dbReference type="EMBL" id="JNBS01002590">
    <property type="protein sequence ID" value="OQR90144.1"/>
    <property type="molecule type" value="Genomic_DNA"/>
</dbReference>
<dbReference type="GO" id="GO:0031297">
    <property type="term" value="P:replication fork processing"/>
    <property type="evidence" value="ECO:0007669"/>
    <property type="project" value="UniProtKB-UniRule"/>
</dbReference>
<dbReference type="PANTHER" id="PTHR13220:SF11">
    <property type="entry name" value="TIMELESS-INTERACTING PROTEIN"/>
    <property type="match status" value="1"/>
</dbReference>
<dbReference type="OrthoDB" id="437078at2759"/>
<evidence type="ECO:0000256" key="4">
    <source>
        <dbReference type="ARBA" id="ARBA00023242"/>
    </source>
</evidence>
<feature type="region of interest" description="Disordered" evidence="7">
    <location>
        <begin position="1"/>
        <end position="55"/>
    </location>
</feature>
<dbReference type="InterPro" id="IPR012923">
    <property type="entry name" value="Csm3"/>
</dbReference>
<evidence type="ECO:0000256" key="2">
    <source>
        <dbReference type="ARBA" id="ARBA00006075"/>
    </source>
</evidence>
<evidence type="ECO:0000256" key="5">
    <source>
        <dbReference type="ARBA" id="ARBA00023306"/>
    </source>
</evidence>
<proteinExistence type="inferred from homology"/>
<dbReference type="PANTHER" id="PTHR13220">
    <property type="entry name" value="TIMELESS INTERACTING-RELATED"/>
    <property type="match status" value="1"/>
</dbReference>
<feature type="compositionally biased region" description="Acidic residues" evidence="7">
    <location>
        <begin position="273"/>
        <end position="284"/>
    </location>
</feature>
<evidence type="ECO:0000256" key="6">
    <source>
        <dbReference type="RuleBase" id="RU366049"/>
    </source>
</evidence>
<evidence type="ECO:0000259" key="8">
    <source>
        <dbReference type="Pfam" id="PF07962"/>
    </source>
</evidence>
<evidence type="ECO:0000256" key="7">
    <source>
        <dbReference type="SAM" id="MobiDB-lite"/>
    </source>
</evidence>
<dbReference type="GO" id="GO:0003677">
    <property type="term" value="F:DNA binding"/>
    <property type="evidence" value="ECO:0007669"/>
    <property type="project" value="TreeGrafter"/>
</dbReference>
<dbReference type="GO" id="GO:0031298">
    <property type="term" value="C:replication fork protection complex"/>
    <property type="evidence" value="ECO:0007669"/>
    <property type="project" value="TreeGrafter"/>
</dbReference>
<dbReference type="GO" id="GO:0043111">
    <property type="term" value="P:replication fork arrest"/>
    <property type="evidence" value="ECO:0007669"/>
    <property type="project" value="TreeGrafter"/>
</dbReference>
<reference evidence="9 10" key="1">
    <citation type="journal article" date="2014" name="Genome Biol. Evol.">
        <title>The secreted proteins of Achlya hypogyna and Thraustotheca clavata identify the ancestral oomycete secretome and reveal gene acquisitions by horizontal gene transfer.</title>
        <authorList>
            <person name="Misner I."/>
            <person name="Blouin N."/>
            <person name="Leonard G."/>
            <person name="Richards T.A."/>
            <person name="Lane C.E."/>
        </authorList>
    </citation>
    <scope>NUCLEOTIDE SEQUENCE [LARGE SCALE GENOMIC DNA]</scope>
    <source>
        <strain evidence="9 10">ATCC 34112</strain>
    </source>
</reference>
<dbReference type="Pfam" id="PF07962">
    <property type="entry name" value="Swi3"/>
    <property type="match status" value="1"/>
</dbReference>
<feature type="compositionally biased region" description="Polar residues" evidence="7">
    <location>
        <begin position="156"/>
        <end position="169"/>
    </location>
</feature>
<protein>
    <recommendedName>
        <fullName evidence="8">Chromosome segregation in meiosis protein 3 domain-containing protein</fullName>
    </recommendedName>
</protein>
<accession>A0A1V9YWE4</accession>
<keyword evidence="10" id="KW-1185">Reference proteome</keyword>
<evidence type="ECO:0000313" key="9">
    <source>
        <dbReference type="EMBL" id="OQR90144.1"/>
    </source>
</evidence>
<gene>
    <name evidence="9" type="ORF">THRCLA_09428</name>
</gene>
<comment type="function">
    <text evidence="6">Plays an important role in the control of DNA replication and the maintenance of replication fork stability.</text>
</comment>
<comment type="subcellular location">
    <subcellularLocation>
        <location evidence="1 6">Nucleus</location>
    </subcellularLocation>
</comment>